<dbReference type="EMBL" id="CAJJDN010000236">
    <property type="protein sequence ID" value="CAD8129663.1"/>
    <property type="molecule type" value="Genomic_DNA"/>
</dbReference>
<gene>
    <name evidence="1" type="ORF">PSON_ATCC_30995.1.T2360027</name>
</gene>
<organism evidence="1 2">
    <name type="scientific">Paramecium sonneborni</name>
    <dbReference type="NCBI Taxonomy" id="65129"/>
    <lineage>
        <taxon>Eukaryota</taxon>
        <taxon>Sar</taxon>
        <taxon>Alveolata</taxon>
        <taxon>Ciliophora</taxon>
        <taxon>Intramacronucleata</taxon>
        <taxon>Oligohymenophorea</taxon>
        <taxon>Peniculida</taxon>
        <taxon>Parameciidae</taxon>
        <taxon>Paramecium</taxon>
    </lineage>
</organism>
<name>A0A8S1RQQ2_9CILI</name>
<dbReference type="Proteomes" id="UP000692954">
    <property type="component" value="Unassembled WGS sequence"/>
</dbReference>
<keyword evidence="2" id="KW-1185">Reference proteome</keyword>
<evidence type="ECO:0000313" key="2">
    <source>
        <dbReference type="Proteomes" id="UP000692954"/>
    </source>
</evidence>
<reference evidence="1" key="1">
    <citation type="submission" date="2021-01" db="EMBL/GenBank/DDBJ databases">
        <authorList>
            <consortium name="Genoscope - CEA"/>
            <person name="William W."/>
        </authorList>
    </citation>
    <scope>NUCLEOTIDE SEQUENCE</scope>
</reference>
<protein>
    <submittedName>
        <fullName evidence="1">Uncharacterized protein</fullName>
    </submittedName>
</protein>
<accession>A0A8S1RQQ2</accession>
<evidence type="ECO:0000313" key="1">
    <source>
        <dbReference type="EMBL" id="CAD8129663.1"/>
    </source>
</evidence>
<sequence>MEHLKSKQKNQRLLNIQLRLQLRVQIYHGYQLVMEFQIY</sequence>
<dbReference type="AlphaFoldDB" id="A0A8S1RQQ2"/>
<comment type="caution">
    <text evidence="1">The sequence shown here is derived from an EMBL/GenBank/DDBJ whole genome shotgun (WGS) entry which is preliminary data.</text>
</comment>
<proteinExistence type="predicted"/>